<protein>
    <recommendedName>
        <fullName evidence="2">pyridoxal kinase</fullName>
        <ecNumber evidence="2">2.7.1.35</ecNumber>
    </recommendedName>
</protein>
<proteinExistence type="inferred from homology"/>
<dbReference type="InterPro" id="IPR013749">
    <property type="entry name" value="PM/HMP-P_kinase-1"/>
</dbReference>
<organism evidence="9">
    <name type="scientific">Strigomonas oncopelti</name>
    <name type="common">Parasitic flagellate</name>
    <name type="synonym">Crithidia oncopelti</name>
    <dbReference type="NCBI Taxonomy" id="5657"/>
    <lineage>
        <taxon>Eukaryota</taxon>
        <taxon>Discoba</taxon>
        <taxon>Euglenozoa</taxon>
        <taxon>Kinetoplastea</taxon>
        <taxon>Metakinetoplastina</taxon>
        <taxon>Trypanosomatida</taxon>
        <taxon>Trypanosomatidae</taxon>
        <taxon>Strigomonadinae</taxon>
        <taxon>Strigomonas</taxon>
    </lineage>
</organism>
<accession>T1YS12</accession>
<sequence length="345" mass="36962">MSDSEKIVLSIQSHVTHGYVGNKAATFPLQLHGFDVDAINTVSLSNHSGYPVIKGHRMDLEEFQTILSGLEANQFLPLYRYILTGYINDDAIVRHVQHTVAAVKRLRGAPASPTAPPAAEETAAAASPSAAAHQPVTYICDPVLGDDGRLYCKPEVVDAYRAILSCADIATPNYFEAELLSGVHVVDLPTAAAAADYFHAQGTRIVVVKSFPDKATAKANAEERGLPPPPLLRFLVSVQEADGHKRRYTGTVPFHDGHYTGTGDVFAASLLAFYHIHGEAHIDVAVGKAMGVVQDLILATRRTGGVGNTSLNSRELRVTSSPESLLRPQTAVTVVSVTEADLSQH</sequence>
<evidence type="ECO:0000313" key="9">
    <source>
        <dbReference type="EMBL" id="AGU68146.1"/>
    </source>
</evidence>
<dbReference type="Pfam" id="PF08543">
    <property type="entry name" value="Phos_pyr_kin"/>
    <property type="match status" value="1"/>
</dbReference>
<dbReference type="PANTHER" id="PTHR10534:SF2">
    <property type="entry name" value="PYRIDOXAL KINASE"/>
    <property type="match status" value="1"/>
</dbReference>
<reference evidence="9" key="1">
    <citation type="journal article" date="2013" name="PLoS ONE">
        <title>Biosynthesis of vitamins and cofactors in bacterium-harbouring trypanosomatids depends on the symbiotic association as revealed by genomic analyses.</title>
        <authorList>
            <person name="Klein C.C."/>
            <person name="Alves J.M."/>
            <person name="Serrano M.G."/>
            <person name="Buck G.A."/>
            <person name="Vasconcelos A.T."/>
            <person name="Sagot M.F."/>
            <person name="Teixeira M.M."/>
            <person name="Camargo E.P."/>
            <person name="Motta M.C."/>
        </authorList>
    </citation>
    <scope>NUCLEOTIDE SEQUENCE</scope>
    <source>
        <strain evidence="9">TCC290E</strain>
    </source>
</reference>
<dbReference type="EC" id="2.7.1.35" evidence="2"/>
<comment type="similarity">
    <text evidence="1">Belongs to the pyridoxine kinase family.</text>
</comment>
<dbReference type="PANTHER" id="PTHR10534">
    <property type="entry name" value="PYRIDOXAL KINASE"/>
    <property type="match status" value="1"/>
</dbReference>
<dbReference type="GO" id="GO:0005829">
    <property type="term" value="C:cytosol"/>
    <property type="evidence" value="ECO:0007669"/>
    <property type="project" value="TreeGrafter"/>
</dbReference>
<feature type="domain" description="Pyridoxamine kinase/Phosphomethylpyrimidine kinase" evidence="8">
    <location>
        <begin position="129"/>
        <end position="300"/>
    </location>
</feature>
<evidence type="ECO:0000256" key="2">
    <source>
        <dbReference type="ARBA" id="ARBA00012104"/>
    </source>
</evidence>
<evidence type="ECO:0000256" key="5">
    <source>
        <dbReference type="ARBA" id="ARBA00022777"/>
    </source>
</evidence>
<keyword evidence="5 9" id="KW-0418">Kinase</keyword>
<dbReference type="SUPFAM" id="SSF53613">
    <property type="entry name" value="Ribokinase-like"/>
    <property type="match status" value="1"/>
</dbReference>
<dbReference type="Gene3D" id="3.40.1190.20">
    <property type="match status" value="1"/>
</dbReference>
<dbReference type="GO" id="GO:0008478">
    <property type="term" value="F:pyridoxal kinase activity"/>
    <property type="evidence" value="ECO:0007669"/>
    <property type="project" value="UniProtKB-EC"/>
</dbReference>
<dbReference type="GO" id="GO:0009443">
    <property type="term" value="P:pyridoxal 5'-phosphate salvage"/>
    <property type="evidence" value="ECO:0007669"/>
    <property type="project" value="InterPro"/>
</dbReference>
<evidence type="ECO:0000256" key="7">
    <source>
        <dbReference type="SAM" id="MobiDB-lite"/>
    </source>
</evidence>
<dbReference type="InterPro" id="IPR029056">
    <property type="entry name" value="Ribokinase-like"/>
</dbReference>
<evidence type="ECO:0000256" key="4">
    <source>
        <dbReference type="ARBA" id="ARBA00022741"/>
    </source>
</evidence>
<evidence type="ECO:0000259" key="8">
    <source>
        <dbReference type="Pfam" id="PF08543"/>
    </source>
</evidence>
<keyword evidence="4" id="KW-0547">Nucleotide-binding</keyword>
<dbReference type="InterPro" id="IPR004625">
    <property type="entry name" value="PyrdxlKinase"/>
</dbReference>
<keyword evidence="3 9" id="KW-0808">Transferase</keyword>
<name>T1YS12_STROO</name>
<dbReference type="GO" id="GO:0005524">
    <property type="term" value="F:ATP binding"/>
    <property type="evidence" value="ECO:0007669"/>
    <property type="project" value="UniProtKB-KW"/>
</dbReference>
<evidence type="ECO:0000256" key="6">
    <source>
        <dbReference type="ARBA" id="ARBA00022840"/>
    </source>
</evidence>
<feature type="region of interest" description="Disordered" evidence="7">
    <location>
        <begin position="109"/>
        <end position="128"/>
    </location>
</feature>
<evidence type="ECO:0000256" key="3">
    <source>
        <dbReference type="ARBA" id="ARBA00022679"/>
    </source>
</evidence>
<dbReference type="EMBL" id="KF160165">
    <property type="protein sequence ID" value="AGU68146.1"/>
    <property type="molecule type" value="Genomic_DNA"/>
</dbReference>
<dbReference type="AlphaFoldDB" id="T1YS12"/>
<dbReference type="CDD" id="cd01173">
    <property type="entry name" value="pyridoxal_pyridoxamine_kinase"/>
    <property type="match status" value="1"/>
</dbReference>
<evidence type="ECO:0000256" key="1">
    <source>
        <dbReference type="ARBA" id="ARBA00008805"/>
    </source>
</evidence>
<keyword evidence="6" id="KW-0067">ATP-binding</keyword>